<evidence type="ECO:0000313" key="2">
    <source>
        <dbReference type="Proteomes" id="UP001148834"/>
    </source>
</evidence>
<protein>
    <submittedName>
        <fullName evidence="1">Uncharacterized protein</fullName>
    </submittedName>
</protein>
<comment type="caution">
    <text evidence="1">The sequence shown here is derived from an EMBL/GenBank/DDBJ whole genome shotgun (WGS) entry which is preliminary data.</text>
</comment>
<name>A0A6M8T449_GLAPU</name>
<gene>
    <name evidence="1" type="ORF">N5925_00290</name>
</gene>
<dbReference type="AlphaFoldDB" id="A0A6M8T449"/>
<dbReference type="RefSeq" id="WP_075604542.1">
    <property type="nucleotide sequence ID" value="NZ_CP054198.1"/>
</dbReference>
<proteinExistence type="predicted"/>
<dbReference type="EMBL" id="JAODIR010000001">
    <property type="protein sequence ID" value="MDD2167067.1"/>
    <property type="molecule type" value="Genomic_DNA"/>
</dbReference>
<sequence>MENNYFVNILIILFVGLAVAVFGYVAYELFNIIDGFFVPLMLTFFFGGLLFLLLSVPCSIAITAISSVASHFLERKEKLKE</sequence>
<evidence type="ECO:0000313" key="1">
    <source>
        <dbReference type="EMBL" id="MDD2167067.1"/>
    </source>
</evidence>
<dbReference type="Proteomes" id="UP001148834">
    <property type="component" value="Unassembled WGS sequence"/>
</dbReference>
<reference evidence="1" key="1">
    <citation type="submission" date="2022-09" db="EMBL/GenBank/DDBJ databases">
        <title>Molecular characterization of Glaesserella parasuis strains circulating in commercial swine farms using whole-genome sequencing.</title>
        <authorList>
            <person name="Mugabi R."/>
            <person name="Clavijo M."/>
            <person name="Li G."/>
        </authorList>
    </citation>
    <scope>NUCLEOTIDE SEQUENCE</scope>
    <source>
        <strain evidence="1">0435-53</strain>
    </source>
</reference>
<accession>A0A6M8T449</accession>
<organism evidence="1 2">
    <name type="scientific">Glaesserella parasuis</name>
    <name type="common">Haemophilus parasuis</name>
    <dbReference type="NCBI Taxonomy" id="738"/>
    <lineage>
        <taxon>Bacteria</taxon>
        <taxon>Pseudomonadati</taxon>
        <taxon>Pseudomonadota</taxon>
        <taxon>Gammaproteobacteria</taxon>
        <taxon>Pasteurellales</taxon>
        <taxon>Pasteurellaceae</taxon>
        <taxon>Glaesserella</taxon>
    </lineage>
</organism>